<protein>
    <submittedName>
        <fullName evidence="1">Capsid</fullName>
    </submittedName>
</protein>
<gene>
    <name evidence="1" type="primary">Cap</name>
</gene>
<sequence length="300" mass="33843">MVLRYLRGRVWRHGGSTRKRIVQIRMMRGKRRRMTLFRRRGRGIGYRKKRFMRKHGWQWRGRGGKKVVPMTYTYVGGIASNTAESSNLFASGPFQIDNCYDPNPNLTGAWNVSSAGYDFWSKYYTRYRVVSAKISCRAVLVSGGMGGHYPVVCGYSINPTPGSGTDPAAGVTWMQMAARGNCCFLSDPQGNRSDKKIRSKYWSRMSVDDRRYRDLATACGSSPAAGDYTKLWLWMATSDQALFTGPSPVAVRFVLRIKQYVEMSGAIGPEFEDRVQGRGLWAEGPEIEFNPPLDPAVEPE</sequence>
<accession>A0A2K9LS59</accession>
<reference evidence="1" key="1">
    <citation type="submission" date="2017-01" db="EMBL/GenBank/DDBJ databases">
        <title>High-throughput sequencing uncovers low homogeneity in the biogeography of single-stranded DNA viruses.</title>
        <authorList>
            <person name="Pearson V.M."/>
            <person name="Rokyta D.R."/>
        </authorList>
    </citation>
    <scope>NUCLEOTIDE SEQUENCE</scope>
</reference>
<organism evidence="1">
    <name type="scientific">uncultured virus</name>
    <dbReference type="NCBI Taxonomy" id="340016"/>
    <lineage>
        <taxon>Viruses</taxon>
        <taxon>environmental samples</taxon>
    </lineage>
</organism>
<proteinExistence type="predicted"/>
<dbReference type="EMBL" id="KY487797">
    <property type="protein sequence ID" value="AUM61667.1"/>
    <property type="molecule type" value="Genomic_DNA"/>
</dbReference>
<evidence type="ECO:0000313" key="1">
    <source>
        <dbReference type="EMBL" id="AUM61667.1"/>
    </source>
</evidence>
<name>A0A2K9LS59_9VIRU</name>